<evidence type="ECO:0000256" key="11">
    <source>
        <dbReference type="ARBA" id="ARBA00031985"/>
    </source>
</evidence>
<dbReference type="GO" id="GO:0046872">
    <property type="term" value="F:metal ion binding"/>
    <property type="evidence" value="ECO:0007669"/>
    <property type="project" value="UniProtKB-KW"/>
</dbReference>
<dbReference type="InterPro" id="IPR000380">
    <property type="entry name" value="Topo_IA"/>
</dbReference>
<evidence type="ECO:0000256" key="4">
    <source>
        <dbReference type="ARBA" id="ARBA00012891"/>
    </source>
</evidence>
<dbReference type="PROSITE" id="PS50880">
    <property type="entry name" value="TOPRIM"/>
    <property type="match status" value="1"/>
</dbReference>
<feature type="non-terminal residue" evidence="16">
    <location>
        <position position="441"/>
    </location>
</feature>
<dbReference type="GO" id="GO:0006310">
    <property type="term" value="P:DNA recombination"/>
    <property type="evidence" value="ECO:0007669"/>
    <property type="project" value="TreeGrafter"/>
</dbReference>
<accession>A0A7C0X3G9</accession>
<dbReference type="PRINTS" id="PR00417">
    <property type="entry name" value="PRTPISMRASEI"/>
</dbReference>
<dbReference type="Gene3D" id="3.40.50.140">
    <property type="match status" value="1"/>
</dbReference>
<dbReference type="SMART" id="SM00436">
    <property type="entry name" value="TOP1Bc"/>
    <property type="match status" value="1"/>
</dbReference>
<dbReference type="PANTHER" id="PTHR11390">
    <property type="entry name" value="PROKARYOTIC DNA TOPOISOMERASE"/>
    <property type="match status" value="1"/>
</dbReference>
<dbReference type="InterPro" id="IPR023405">
    <property type="entry name" value="Topo_IA_core_domain"/>
</dbReference>
<dbReference type="GO" id="GO:0006281">
    <property type="term" value="P:DNA repair"/>
    <property type="evidence" value="ECO:0007669"/>
    <property type="project" value="TreeGrafter"/>
</dbReference>
<feature type="domain" description="Toprim" evidence="14">
    <location>
        <begin position="1"/>
        <end position="134"/>
    </location>
</feature>
<evidence type="ECO:0000313" key="16">
    <source>
        <dbReference type="EMBL" id="HDM35707.1"/>
    </source>
</evidence>
<dbReference type="SUPFAM" id="SSF56712">
    <property type="entry name" value="Prokaryotic type I DNA topoisomerase"/>
    <property type="match status" value="1"/>
</dbReference>
<dbReference type="SMART" id="SM00437">
    <property type="entry name" value="TOP1Ac"/>
    <property type="match status" value="1"/>
</dbReference>
<sequence>MRYIITEKYNTAKRISDILSRGKAKQKRMDGVNVFFLENGSAVIGLSGHIVGVDFPPEYSRWDGVEASSLVDAEVVTIPLNEKVIALLKKIAPTADEVTIATDFDREGELIGLEALRIIRDGNKSVRVNRARYSAITKKEIEDAFSNLVDLDYNLAYSAEARQIIDLIWGASLTRFISLSSNALGSNFLSVGRVQSPTLALLVDREREIEAFIPRPYWEVHARFEGFEAKHAKNRFMDREEVDKVLEKVRGAKEGIITSLIQKTKVDHPPIPFNTTEFLRAASSIGISAANAMRIAESLYVNGFISYPRTDNTVYPGSLDLREVLSLFSEGLFRNEAKALLSKKELKATRGKKETTDHPPIYPVAYAEKSQMRDDEWKIYELVVRRFFATLADPAEWITMSVKIDISGEIFKVNGAKIRKQGWRAFYPYLKSEERILPELE</sequence>
<keyword evidence="6" id="KW-0862">Zinc</keyword>
<evidence type="ECO:0000256" key="1">
    <source>
        <dbReference type="ARBA" id="ARBA00000213"/>
    </source>
</evidence>
<dbReference type="EMBL" id="DQZR01000017">
    <property type="protein sequence ID" value="HDM35707.1"/>
    <property type="molecule type" value="Genomic_DNA"/>
</dbReference>
<comment type="caution">
    <text evidence="16">The sequence shown here is derived from an EMBL/GenBank/DDBJ whole genome shotgun (WGS) entry which is preliminary data.</text>
</comment>
<dbReference type="Pfam" id="PF01131">
    <property type="entry name" value="Topoisom_bac"/>
    <property type="match status" value="1"/>
</dbReference>
<comment type="cofactor">
    <cofactor evidence="2">
        <name>Mg(2+)</name>
        <dbReference type="ChEBI" id="CHEBI:18420"/>
    </cofactor>
</comment>
<keyword evidence="5" id="KW-0479">Metal-binding</keyword>
<keyword evidence="8" id="KW-0238">DNA-binding</keyword>
<dbReference type="PANTHER" id="PTHR11390:SF26">
    <property type="entry name" value="DNA TOPOISOMERASE 1"/>
    <property type="match status" value="1"/>
</dbReference>
<feature type="domain" description="Topo IA-type catalytic" evidence="15">
    <location>
        <begin position="152"/>
        <end position="441"/>
    </location>
</feature>
<evidence type="ECO:0000256" key="5">
    <source>
        <dbReference type="ARBA" id="ARBA00022723"/>
    </source>
</evidence>
<dbReference type="FunFam" id="1.10.290.10:FF:000003">
    <property type="entry name" value="DNA topoisomerase"/>
    <property type="match status" value="1"/>
</dbReference>
<dbReference type="NCBIfam" id="NF005555">
    <property type="entry name" value="PRK07220.1"/>
    <property type="match status" value="1"/>
</dbReference>
<dbReference type="AlphaFoldDB" id="A0A7C0X3G9"/>
<gene>
    <name evidence="16" type="ORF">ENG09_00440</name>
</gene>
<evidence type="ECO:0000256" key="3">
    <source>
        <dbReference type="ARBA" id="ARBA00009446"/>
    </source>
</evidence>
<organism evidence="16">
    <name type="scientific">Candidatus Syntropharchaeum butanivorans</name>
    <dbReference type="NCBI Taxonomy" id="1839936"/>
    <lineage>
        <taxon>Archaea</taxon>
        <taxon>Methanobacteriati</taxon>
        <taxon>Methanobacteriota</taxon>
        <taxon>Stenosarchaea group</taxon>
        <taxon>Methanomicrobia</taxon>
        <taxon>Methanosarcinales</taxon>
        <taxon>ANME-2 cluster</taxon>
        <taxon>Candidatus Syntropharchaeum</taxon>
    </lineage>
</organism>
<evidence type="ECO:0000256" key="7">
    <source>
        <dbReference type="ARBA" id="ARBA00023029"/>
    </source>
</evidence>
<evidence type="ECO:0000256" key="8">
    <source>
        <dbReference type="ARBA" id="ARBA00023125"/>
    </source>
</evidence>
<dbReference type="InterPro" id="IPR013824">
    <property type="entry name" value="Topo_IA_cen_sub1"/>
</dbReference>
<dbReference type="InterPro" id="IPR003602">
    <property type="entry name" value="Topo_IA_DNA-bd_dom"/>
</dbReference>
<evidence type="ECO:0000256" key="12">
    <source>
        <dbReference type="ARBA" id="ARBA00032235"/>
    </source>
</evidence>
<dbReference type="Proteomes" id="UP000885863">
    <property type="component" value="Unassembled WGS sequence"/>
</dbReference>
<keyword evidence="7" id="KW-0799">Topoisomerase</keyword>
<evidence type="ECO:0000256" key="9">
    <source>
        <dbReference type="ARBA" id="ARBA00023235"/>
    </source>
</evidence>
<dbReference type="CDD" id="cd03362">
    <property type="entry name" value="TOPRIM_TopoIA_TopoIII"/>
    <property type="match status" value="1"/>
</dbReference>
<dbReference type="PROSITE" id="PS52039">
    <property type="entry name" value="TOPO_IA_2"/>
    <property type="match status" value="1"/>
</dbReference>
<dbReference type="InterPro" id="IPR003601">
    <property type="entry name" value="Topo_IA_2"/>
</dbReference>
<proteinExistence type="inferred from homology"/>
<dbReference type="Gene3D" id="1.10.290.10">
    <property type="entry name" value="Topoisomerase I, domain 4"/>
    <property type="match status" value="1"/>
</dbReference>
<evidence type="ECO:0000256" key="10">
    <source>
        <dbReference type="ARBA" id="ARBA00030003"/>
    </source>
</evidence>
<dbReference type="InterPro" id="IPR013826">
    <property type="entry name" value="Topo_IA_cen_sub3"/>
</dbReference>
<dbReference type="GO" id="GO:0003677">
    <property type="term" value="F:DNA binding"/>
    <property type="evidence" value="ECO:0007669"/>
    <property type="project" value="UniProtKB-KW"/>
</dbReference>
<evidence type="ECO:0000256" key="2">
    <source>
        <dbReference type="ARBA" id="ARBA00001946"/>
    </source>
</evidence>
<keyword evidence="9" id="KW-0413">Isomerase</keyword>
<dbReference type="SMART" id="SM00493">
    <property type="entry name" value="TOPRIM"/>
    <property type="match status" value="1"/>
</dbReference>
<dbReference type="Gene3D" id="2.70.20.10">
    <property type="entry name" value="Topoisomerase I, domain 3"/>
    <property type="match status" value="1"/>
</dbReference>
<dbReference type="Gene3D" id="1.10.460.10">
    <property type="entry name" value="Topoisomerase I, domain 2"/>
    <property type="match status" value="1"/>
</dbReference>
<dbReference type="InterPro" id="IPR013497">
    <property type="entry name" value="Topo_IA_cen"/>
</dbReference>
<dbReference type="InterPro" id="IPR034144">
    <property type="entry name" value="TOPRIM_TopoIII"/>
</dbReference>
<name>A0A7C0X3G9_9EURY</name>
<evidence type="ECO:0000256" key="6">
    <source>
        <dbReference type="ARBA" id="ARBA00022833"/>
    </source>
</evidence>
<reference evidence="16" key="1">
    <citation type="journal article" date="2020" name="mSystems">
        <title>Genome- and Community-Level Interaction Insights into Carbon Utilization and Element Cycling Functions of Hydrothermarchaeota in Hydrothermal Sediment.</title>
        <authorList>
            <person name="Zhou Z."/>
            <person name="Liu Y."/>
            <person name="Xu W."/>
            <person name="Pan J."/>
            <person name="Luo Z.H."/>
            <person name="Li M."/>
        </authorList>
    </citation>
    <scope>NUCLEOTIDE SEQUENCE [LARGE SCALE GENOMIC DNA]</scope>
    <source>
        <strain evidence="16">HyVt-185</strain>
    </source>
</reference>
<dbReference type="EC" id="5.6.2.1" evidence="4"/>
<dbReference type="InterPro" id="IPR006171">
    <property type="entry name" value="TOPRIM_dom"/>
</dbReference>
<evidence type="ECO:0000256" key="13">
    <source>
        <dbReference type="ARBA" id="ARBA00032877"/>
    </source>
</evidence>
<dbReference type="CDD" id="cd00186">
    <property type="entry name" value="TOP1Ac"/>
    <property type="match status" value="1"/>
</dbReference>
<dbReference type="GO" id="GO:0003917">
    <property type="term" value="F:DNA topoisomerase type I (single strand cut, ATP-independent) activity"/>
    <property type="evidence" value="ECO:0007669"/>
    <property type="project" value="UniProtKB-EC"/>
</dbReference>
<dbReference type="InterPro" id="IPR013825">
    <property type="entry name" value="Topo_IA_cen_sub2"/>
</dbReference>
<dbReference type="GO" id="GO:0006265">
    <property type="term" value="P:DNA topological change"/>
    <property type="evidence" value="ECO:0007669"/>
    <property type="project" value="InterPro"/>
</dbReference>
<evidence type="ECO:0000259" key="15">
    <source>
        <dbReference type="PROSITE" id="PS52039"/>
    </source>
</evidence>
<protein>
    <recommendedName>
        <fullName evidence="4">DNA topoisomerase</fullName>
        <ecNumber evidence="4">5.6.2.1</ecNumber>
    </recommendedName>
    <alternativeName>
        <fullName evidence="13">Omega-protein</fullName>
    </alternativeName>
    <alternativeName>
        <fullName evidence="12">Relaxing enzyme</fullName>
    </alternativeName>
    <alternativeName>
        <fullName evidence="10">Swivelase</fullName>
    </alternativeName>
    <alternativeName>
        <fullName evidence="11">Untwisting enzyme</fullName>
    </alternativeName>
</protein>
<dbReference type="Pfam" id="PF01751">
    <property type="entry name" value="Toprim"/>
    <property type="match status" value="1"/>
</dbReference>
<comment type="similarity">
    <text evidence="3">Belongs to the type IA topoisomerase family.</text>
</comment>
<evidence type="ECO:0000259" key="14">
    <source>
        <dbReference type="PROSITE" id="PS50880"/>
    </source>
</evidence>
<comment type="catalytic activity">
    <reaction evidence="1">
        <text>ATP-independent breakage of single-stranded DNA, followed by passage and rejoining.</text>
        <dbReference type="EC" id="5.6.2.1"/>
    </reaction>
</comment>